<dbReference type="Proteomes" id="UP000065641">
    <property type="component" value="Chromosome"/>
</dbReference>
<dbReference type="GO" id="GO:0019867">
    <property type="term" value="C:outer membrane"/>
    <property type="evidence" value="ECO:0007669"/>
    <property type="project" value="InterPro"/>
</dbReference>
<dbReference type="PANTHER" id="PTHR36920:SF1">
    <property type="entry name" value="OUTER MEMBRANE PROTEIN W"/>
    <property type="match status" value="1"/>
</dbReference>
<reference evidence="1 2" key="1">
    <citation type="submission" date="2015-11" db="EMBL/GenBank/DDBJ databases">
        <authorList>
            <person name="Zhang Y."/>
            <person name="Guo Z."/>
        </authorList>
    </citation>
    <scope>NUCLEOTIDE SEQUENCE [LARGE SCALE GENOMIC DNA]</scope>
    <source>
        <strain evidence="1 2">KCTC 32221</strain>
    </source>
</reference>
<dbReference type="Pfam" id="PF03922">
    <property type="entry name" value="OmpW"/>
    <property type="match status" value="1"/>
</dbReference>
<dbReference type="GO" id="GO:0055085">
    <property type="term" value="P:transmembrane transport"/>
    <property type="evidence" value="ECO:0007669"/>
    <property type="project" value="TreeGrafter"/>
</dbReference>
<gene>
    <name evidence="1" type="ORF">PS2015_1710</name>
</gene>
<dbReference type="InterPro" id="IPR011250">
    <property type="entry name" value="OMP/PagP_B-barrel"/>
</dbReference>
<sequence length="214" mass="22951">MTLPGIVSAQQAGDWLVRVGAATVAPDESSKVLTTQATGPLAGTGVGVNNNTQVGLNVVYMMSDHLGLELLAATPFEHDLSVDGLSQYNFMTTDLGSTKHLPPTVSALYYFNGPAARLRVYAGAGLNFTTFFSEKLSPQARTELAADRLKLDDSWGWSASVGADFRFDDTWTISGAVRRLDISTDASLDSALGRITTSVDIDPWVYMLSVGFMF</sequence>
<proteinExistence type="predicted"/>
<evidence type="ECO:0000313" key="2">
    <source>
        <dbReference type="Proteomes" id="UP000065641"/>
    </source>
</evidence>
<dbReference type="SUPFAM" id="SSF56925">
    <property type="entry name" value="OMPA-like"/>
    <property type="match status" value="1"/>
</dbReference>
<organism evidence="1 2">
    <name type="scientific">Pseudohongiella spirulinae</name>
    <dbReference type="NCBI Taxonomy" id="1249552"/>
    <lineage>
        <taxon>Bacteria</taxon>
        <taxon>Pseudomonadati</taxon>
        <taxon>Pseudomonadota</taxon>
        <taxon>Gammaproteobacteria</taxon>
        <taxon>Pseudomonadales</taxon>
        <taxon>Pseudohongiellaceae</taxon>
        <taxon>Pseudohongiella</taxon>
    </lineage>
</organism>
<dbReference type="STRING" id="1249552.PS2015_1710"/>
<dbReference type="AlphaFoldDB" id="A0A0S2KDH0"/>
<dbReference type="PATRIC" id="fig|1249552.3.peg.1715"/>
<name>A0A0S2KDH0_9GAMM</name>
<dbReference type="PANTHER" id="PTHR36920">
    <property type="match status" value="1"/>
</dbReference>
<dbReference type="InterPro" id="IPR005618">
    <property type="entry name" value="OMPW"/>
</dbReference>
<evidence type="ECO:0000313" key="1">
    <source>
        <dbReference type="EMBL" id="ALO46362.1"/>
    </source>
</evidence>
<dbReference type="KEGG" id="pspi:PS2015_1710"/>
<dbReference type="EMBL" id="CP013189">
    <property type="protein sequence ID" value="ALO46362.1"/>
    <property type="molecule type" value="Genomic_DNA"/>
</dbReference>
<protein>
    <submittedName>
        <fullName evidence="1">Membrane protein</fullName>
    </submittedName>
</protein>
<dbReference type="Gene3D" id="2.40.160.20">
    <property type="match status" value="1"/>
</dbReference>
<keyword evidence="2" id="KW-1185">Reference proteome</keyword>
<accession>A0A0S2KDH0</accession>